<dbReference type="InterPro" id="IPR036388">
    <property type="entry name" value="WH-like_DNA-bd_sf"/>
</dbReference>
<dbReference type="GO" id="GO:0006357">
    <property type="term" value="P:regulation of transcription by RNA polymerase II"/>
    <property type="evidence" value="ECO:0007669"/>
    <property type="project" value="InterPro"/>
</dbReference>
<feature type="domain" description="SWIRM" evidence="7">
    <location>
        <begin position="354"/>
        <end position="442"/>
    </location>
</feature>
<dbReference type="PANTHER" id="PTHR12374:SF20">
    <property type="entry name" value="TRANSCRIPTIONAL ADAPTER 2-ALPHA"/>
    <property type="match status" value="1"/>
</dbReference>
<dbReference type="GO" id="GO:0003713">
    <property type="term" value="F:transcription coactivator activity"/>
    <property type="evidence" value="ECO:0007669"/>
    <property type="project" value="InterPro"/>
</dbReference>
<feature type="domain" description="Myb-like" evidence="6">
    <location>
        <begin position="68"/>
        <end position="111"/>
    </location>
</feature>
<dbReference type="FunFam" id="1.10.10.10:FF:000087">
    <property type="entry name" value="Transcriptional adapter 2"/>
    <property type="match status" value="1"/>
</dbReference>
<evidence type="ECO:0000256" key="4">
    <source>
        <dbReference type="ARBA" id="ARBA00023242"/>
    </source>
</evidence>
<evidence type="ECO:0000259" key="8">
    <source>
        <dbReference type="PROSITE" id="PS51293"/>
    </source>
</evidence>
<dbReference type="GO" id="GO:0140672">
    <property type="term" value="C:ATAC complex"/>
    <property type="evidence" value="ECO:0007669"/>
    <property type="project" value="UniProtKB-ARBA"/>
</dbReference>
<proteinExistence type="predicted"/>
<sequence length="442" mass="51601">MENFDDSEAQCPGCSSHLMAPFIRCAQCPIRTHLCLHCFARGAEFEQHQNNHSYTVVKYDFPLYENHWTAEDEMKLLESVENFGYGNWPDVSAQLQNKSPSECERHYNKCYINCPEGQLPAFPEYEPDIFPSPVVFKLSEDPPRPPEGSPLCLEMAGYSAARGDFTVQYNNFAEMDVCNLTFEPEDRGEDDEEDVEIMDDLKMALLHSYRYRLKERHRIKRIVKDYGLINLQKLMRFHHYGMDRDVRQQISDLRVFTTLMTPLDNDKLHEGIQYEHELRSQISRLQEYRDNGLKRLRSIQLYRLLRSRRSTSRQKRHLFSDVVAHIRDDAACQAWLQRNIAGNDRSNRIIPLPSAPRKVAPPIEISGLTGYDKLSPTERELCQTVRLVPEAFLEFRNILVNECRKHCGLRLAQARTLIKIDVNKTRKLYDFLLQEGQVNKPS</sequence>
<dbReference type="Pfam" id="PF25299">
    <property type="entry name" value="ZZ_ADA2"/>
    <property type="match status" value="1"/>
</dbReference>
<feature type="domain" description="SANT" evidence="8">
    <location>
        <begin position="63"/>
        <end position="115"/>
    </location>
</feature>
<dbReference type="InterPro" id="IPR009057">
    <property type="entry name" value="Homeodomain-like_sf"/>
</dbReference>
<keyword evidence="3" id="KW-0862">Zinc</keyword>
<dbReference type="InterPro" id="IPR007526">
    <property type="entry name" value="SWIRM"/>
</dbReference>
<dbReference type="GO" id="GO:0005634">
    <property type="term" value="C:nucleus"/>
    <property type="evidence" value="ECO:0007669"/>
    <property type="project" value="UniProtKB-SubCell"/>
</dbReference>
<dbReference type="Gene3D" id="1.10.10.10">
    <property type="entry name" value="Winged helix-like DNA-binding domain superfamily/Winged helix DNA-binding domain"/>
    <property type="match status" value="1"/>
</dbReference>
<keyword evidence="1" id="KW-0479">Metal-binding</keyword>
<dbReference type="InterPro" id="IPR016827">
    <property type="entry name" value="Ada2/TADA2"/>
</dbReference>
<dbReference type="PROSITE" id="PS50934">
    <property type="entry name" value="SWIRM"/>
    <property type="match status" value="1"/>
</dbReference>
<gene>
    <name evidence="9" type="ORF">V1264_022007</name>
</gene>
<dbReference type="GO" id="GO:0008270">
    <property type="term" value="F:zinc ion binding"/>
    <property type="evidence" value="ECO:0007669"/>
    <property type="project" value="UniProtKB-KW"/>
</dbReference>
<dbReference type="Proteomes" id="UP001374579">
    <property type="component" value="Unassembled WGS sequence"/>
</dbReference>
<dbReference type="Pfam" id="PF00249">
    <property type="entry name" value="Myb_DNA-binding"/>
    <property type="match status" value="1"/>
</dbReference>
<keyword evidence="10" id="KW-1185">Reference proteome</keyword>
<evidence type="ECO:0000259" key="6">
    <source>
        <dbReference type="PROSITE" id="PS50090"/>
    </source>
</evidence>
<dbReference type="InterPro" id="IPR001005">
    <property type="entry name" value="SANT/Myb"/>
</dbReference>
<keyword evidence="4 5" id="KW-0539">Nucleus</keyword>
<comment type="caution">
    <text evidence="9">The sequence shown here is derived from an EMBL/GenBank/DDBJ whole genome shotgun (WGS) entry which is preliminary data.</text>
</comment>
<dbReference type="Pfam" id="PF22941">
    <property type="entry name" value="TADA2A-like_3rd"/>
    <property type="match status" value="1"/>
</dbReference>
<dbReference type="PROSITE" id="PS51293">
    <property type="entry name" value="SANT"/>
    <property type="match status" value="1"/>
</dbReference>
<dbReference type="SUPFAM" id="SSF46689">
    <property type="entry name" value="Homeodomain-like"/>
    <property type="match status" value="2"/>
</dbReference>
<dbReference type="InterPro" id="IPR000433">
    <property type="entry name" value="Znf_ZZ"/>
</dbReference>
<name>A0AAN9AJC0_9CAEN</name>
<evidence type="ECO:0000256" key="3">
    <source>
        <dbReference type="ARBA" id="ARBA00022833"/>
    </source>
</evidence>
<keyword evidence="5" id="KW-0804">Transcription</keyword>
<dbReference type="PROSITE" id="PS50090">
    <property type="entry name" value="MYB_LIKE"/>
    <property type="match status" value="1"/>
</dbReference>
<dbReference type="FunFam" id="1.10.10.60:FF:000110">
    <property type="entry name" value="Transcriptional adapter"/>
    <property type="match status" value="1"/>
</dbReference>
<evidence type="ECO:0000256" key="2">
    <source>
        <dbReference type="ARBA" id="ARBA00022771"/>
    </source>
</evidence>
<comment type="subcellular location">
    <subcellularLocation>
        <location evidence="5">Nucleus</location>
    </subcellularLocation>
</comment>
<accession>A0AAN9AJC0</accession>
<keyword evidence="2" id="KW-0863">Zinc-finger</keyword>
<reference evidence="9 10" key="1">
    <citation type="submission" date="2024-02" db="EMBL/GenBank/DDBJ databases">
        <title>Chromosome-scale genome assembly of the rough periwinkle Littorina saxatilis.</title>
        <authorList>
            <person name="De Jode A."/>
            <person name="Faria R."/>
            <person name="Formenti G."/>
            <person name="Sims Y."/>
            <person name="Smith T.P."/>
            <person name="Tracey A."/>
            <person name="Wood J.M.D."/>
            <person name="Zagrodzka Z.B."/>
            <person name="Johannesson K."/>
            <person name="Butlin R.K."/>
            <person name="Leder E.H."/>
        </authorList>
    </citation>
    <scope>NUCLEOTIDE SEQUENCE [LARGE SCALE GENOMIC DNA]</scope>
    <source>
        <strain evidence="9">Snail1</strain>
        <tissue evidence="9">Muscle</tissue>
    </source>
</reference>
<dbReference type="CDD" id="cd00167">
    <property type="entry name" value="SANT"/>
    <property type="match status" value="1"/>
</dbReference>
<evidence type="ECO:0000259" key="7">
    <source>
        <dbReference type="PROSITE" id="PS50934"/>
    </source>
</evidence>
<evidence type="ECO:0000256" key="5">
    <source>
        <dbReference type="PIRNR" id="PIRNR025024"/>
    </source>
</evidence>
<dbReference type="GO" id="GO:0003682">
    <property type="term" value="F:chromatin binding"/>
    <property type="evidence" value="ECO:0007669"/>
    <property type="project" value="TreeGrafter"/>
</dbReference>
<dbReference type="PIRSF" id="PIRSF025024">
    <property type="entry name" value="Transcriptional_adaptor_2"/>
    <property type="match status" value="1"/>
</dbReference>
<dbReference type="SMART" id="SM00717">
    <property type="entry name" value="SANT"/>
    <property type="match status" value="1"/>
</dbReference>
<evidence type="ECO:0000313" key="9">
    <source>
        <dbReference type="EMBL" id="KAK7088033.1"/>
    </source>
</evidence>
<dbReference type="EMBL" id="JBAMIC010004070">
    <property type="protein sequence ID" value="KAK7088033.1"/>
    <property type="molecule type" value="Genomic_DNA"/>
</dbReference>
<dbReference type="SUPFAM" id="SSF57850">
    <property type="entry name" value="RING/U-box"/>
    <property type="match status" value="1"/>
</dbReference>
<evidence type="ECO:0000313" key="10">
    <source>
        <dbReference type="Proteomes" id="UP001374579"/>
    </source>
</evidence>
<evidence type="ECO:0000256" key="1">
    <source>
        <dbReference type="ARBA" id="ARBA00022723"/>
    </source>
</evidence>
<dbReference type="Pfam" id="PF04433">
    <property type="entry name" value="SWIRM"/>
    <property type="match status" value="1"/>
</dbReference>
<dbReference type="InterPro" id="IPR017884">
    <property type="entry name" value="SANT_dom"/>
</dbReference>
<protein>
    <recommendedName>
        <fullName evidence="5">Transcriptional adapter</fullName>
    </recommendedName>
</protein>
<keyword evidence="5" id="KW-0805">Transcription regulation</keyword>
<dbReference type="GO" id="GO:0006338">
    <property type="term" value="P:chromatin remodeling"/>
    <property type="evidence" value="ECO:0007669"/>
    <property type="project" value="TreeGrafter"/>
</dbReference>
<dbReference type="AlphaFoldDB" id="A0AAN9AJC0"/>
<dbReference type="InterPro" id="IPR055141">
    <property type="entry name" value="TADA2A_B-like_dom"/>
</dbReference>
<dbReference type="Gene3D" id="1.10.10.60">
    <property type="entry name" value="Homeodomain-like"/>
    <property type="match status" value="1"/>
</dbReference>
<organism evidence="9 10">
    <name type="scientific">Littorina saxatilis</name>
    <dbReference type="NCBI Taxonomy" id="31220"/>
    <lineage>
        <taxon>Eukaryota</taxon>
        <taxon>Metazoa</taxon>
        <taxon>Spiralia</taxon>
        <taxon>Lophotrochozoa</taxon>
        <taxon>Mollusca</taxon>
        <taxon>Gastropoda</taxon>
        <taxon>Caenogastropoda</taxon>
        <taxon>Littorinimorpha</taxon>
        <taxon>Littorinoidea</taxon>
        <taxon>Littorinidae</taxon>
        <taxon>Littorina</taxon>
    </lineage>
</organism>
<dbReference type="PANTHER" id="PTHR12374">
    <property type="entry name" value="TRANSCRIPTIONAL ADAPTOR 2 ADA2 -RELATED"/>
    <property type="match status" value="1"/>
</dbReference>